<organism evidence="1 2">
    <name type="scientific">Saccharomyces cerevisiae (strain AWRI1631)</name>
    <name type="common">Baker's yeast</name>
    <dbReference type="NCBI Taxonomy" id="545124"/>
    <lineage>
        <taxon>Eukaryota</taxon>
        <taxon>Fungi</taxon>
        <taxon>Dikarya</taxon>
        <taxon>Ascomycota</taxon>
        <taxon>Saccharomycotina</taxon>
        <taxon>Saccharomycetes</taxon>
        <taxon>Saccharomycetales</taxon>
        <taxon>Saccharomycetaceae</taxon>
        <taxon>Saccharomyces</taxon>
    </lineage>
</organism>
<evidence type="ECO:0000313" key="1">
    <source>
        <dbReference type="EMBL" id="EDZ73174.1"/>
    </source>
</evidence>
<proteinExistence type="predicted"/>
<gene>
    <name evidence="1" type="ORF">AWRI1631_42900</name>
</gene>
<protein>
    <submittedName>
        <fullName evidence="1">Uncharacterized protein</fullName>
    </submittedName>
</protein>
<dbReference type="Proteomes" id="UP000008988">
    <property type="component" value="Unassembled WGS sequence"/>
</dbReference>
<comment type="caution">
    <text evidence="1">The sequence shown here is derived from an EMBL/GenBank/DDBJ whole genome shotgun (WGS) entry which is preliminary data.</text>
</comment>
<sequence length="36" mass="4411">MKLRKKNRVCLIATRRGWTLWNTARIQIISNLEWKI</sequence>
<name>B5VFW7_YEAS6</name>
<accession>B5VFW7</accession>
<reference evidence="1 2" key="1">
    <citation type="journal article" date="2008" name="FEMS Yeast Res.">
        <title>Comparative genome analysis of a Saccharomyces cerevisiae wine strain.</title>
        <authorList>
            <person name="Borneman A.R."/>
            <person name="Forgan A.H."/>
            <person name="Pretorius I.S."/>
            <person name="Chambers P.J."/>
        </authorList>
    </citation>
    <scope>NUCLEOTIDE SEQUENCE [LARGE SCALE GENOMIC DNA]</scope>
    <source>
        <strain evidence="1 2">AWRI1631</strain>
    </source>
</reference>
<dbReference type="AlphaFoldDB" id="B5VFW7"/>
<evidence type="ECO:0000313" key="2">
    <source>
        <dbReference type="Proteomes" id="UP000008988"/>
    </source>
</evidence>
<dbReference type="EMBL" id="ABSV01000424">
    <property type="protein sequence ID" value="EDZ73174.1"/>
    <property type="molecule type" value="Genomic_DNA"/>
</dbReference>